<proteinExistence type="predicted"/>
<organism evidence="1">
    <name type="scientific">Tanacetum cinerariifolium</name>
    <name type="common">Dalmatian daisy</name>
    <name type="synonym">Chrysanthemum cinerariifolium</name>
    <dbReference type="NCBI Taxonomy" id="118510"/>
    <lineage>
        <taxon>Eukaryota</taxon>
        <taxon>Viridiplantae</taxon>
        <taxon>Streptophyta</taxon>
        <taxon>Embryophyta</taxon>
        <taxon>Tracheophyta</taxon>
        <taxon>Spermatophyta</taxon>
        <taxon>Magnoliopsida</taxon>
        <taxon>eudicotyledons</taxon>
        <taxon>Gunneridae</taxon>
        <taxon>Pentapetalae</taxon>
        <taxon>asterids</taxon>
        <taxon>campanulids</taxon>
        <taxon>Asterales</taxon>
        <taxon>Asteraceae</taxon>
        <taxon>Asteroideae</taxon>
        <taxon>Anthemideae</taxon>
        <taxon>Anthemidinae</taxon>
        <taxon>Tanacetum</taxon>
    </lineage>
</organism>
<reference evidence="1" key="1">
    <citation type="journal article" date="2019" name="Sci. Rep.">
        <title>Draft genome of Tanacetum cinerariifolium, the natural source of mosquito coil.</title>
        <authorList>
            <person name="Yamashiro T."/>
            <person name="Shiraishi A."/>
            <person name="Satake H."/>
            <person name="Nakayama K."/>
        </authorList>
    </citation>
    <scope>NUCLEOTIDE SEQUENCE</scope>
</reference>
<evidence type="ECO:0000313" key="1">
    <source>
        <dbReference type="EMBL" id="GFD17946.1"/>
    </source>
</evidence>
<dbReference type="EMBL" id="BKCJ011304064">
    <property type="protein sequence ID" value="GFD17946.1"/>
    <property type="molecule type" value="Genomic_DNA"/>
</dbReference>
<gene>
    <name evidence="1" type="ORF">Tci_889915</name>
</gene>
<feature type="non-terminal residue" evidence="1">
    <location>
        <position position="1"/>
    </location>
</feature>
<accession>A0A699U9B6</accession>
<name>A0A699U9B6_TANCI</name>
<comment type="caution">
    <text evidence="1">The sequence shown here is derived from an EMBL/GenBank/DDBJ whole genome shotgun (WGS) entry which is preliminary data.</text>
</comment>
<protein>
    <submittedName>
        <fullName evidence="1">Uncharacterized protein</fullName>
    </submittedName>
</protein>
<dbReference type="AlphaFoldDB" id="A0A699U9B6"/>
<feature type="non-terminal residue" evidence="1">
    <location>
        <position position="162"/>
    </location>
</feature>
<sequence>LISSTQRVGIGSALLVDGFGVHQQHVGIAQHYPVVFGVVGGGGRVDVLLGEVGRGGVAVAGGGPHVGGAAGREGGHEVGIHGVELLAGAHTAIYRCILGGDVGVSGLQGVGIGVDYGLELQGGVAVLLFGQEHLAQKALRGAFGSAAQVGSGLGGGQVGDGE</sequence>